<organism evidence="7 8">
    <name type="scientific">Tessaracoccus lapidicaptus</name>
    <dbReference type="NCBI Taxonomy" id="1427523"/>
    <lineage>
        <taxon>Bacteria</taxon>
        <taxon>Bacillati</taxon>
        <taxon>Actinomycetota</taxon>
        <taxon>Actinomycetes</taxon>
        <taxon>Propionibacteriales</taxon>
        <taxon>Propionibacteriaceae</taxon>
        <taxon>Tessaracoccus</taxon>
    </lineage>
</organism>
<evidence type="ECO:0000313" key="8">
    <source>
        <dbReference type="Proteomes" id="UP000093501"/>
    </source>
</evidence>
<evidence type="ECO:0000256" key="5">
    <source>
        <dbReference type="ARBA" id="ARBA00024937"/>
    </source>
</evidence>
<dbReference type="PRINTS" id="PR00037">
    <property type="entry name" value="HTHLACR"/>
</dbReference>
<proteinExistence type="predicted"/>
<dbReference type="Pfam" id="PF08220">
    <property type="entry name" value="HTH_DeoR"/>
    <property type="match status" value="1"/>
</dbReference>
<keyword evidence="8" id="KW-1185">Reference proteome</keyword>
<dbReference type="Gene3D" id="3.40.50.1360">
    <property type="match status" value="1"/>
</dbReference>
<keyword evidence="2" id="KW-0678">Repressor</keyword>
<dbReference type="InterPro" id="IPR037171">
    <property type="entry name" value="NagB/RpiA_transferase-like"/>
</dbReference>
<dbReference type="SMART" id="SM01134">
    <property type="entry name" value="DeoRC"/>
    <property type="match status" value="1"/>
</dbReference>
<dbReference type="InterPro" id="IPR036388">
    <property type="entry name" value="WH-like_DNA-bd_sf"/>
</dbReference>
<dbReference type="InterPro" id="IPR014036">
    <property type="entry name" value="DeoR-like_C"/>
</dbReference>
<dbReference type="Proteomes" id="UP000093501">
    <property type="component" value="Unassembled WGS sequence"/>
</dbReference>
<accession>A0A1C0AKQ7</accession>
<evidence type="ECO:0000256" key="3">
    <source>
        <dbReference type="ARBA" id="ARBA00023015"/>
    </source>
</evidence>
<dbReference type="RefSeq" id="WP_068751809.1">
    <property type="nucleotide sequence ID" value="NZ_LR214441.1"/>
</dbReference>
<dbReference type="AlphaFoldDB" id="A0A1C0AKQ7"/>
<name>A0A1C0AKQ7_9ACTN</name>
<protein>
    <recommendedName>
        <fullName evidence="1">Lactose phosphotransferase system repressor</fullName>
    </recommendedName>
</protein>
<feature type="domain" description="HTH deoR-type" evidence="6">
    <location>
        <begin position="3"/>
        <end position="58"/>
    </location>
</feature>
<dbReference type="InterPro" id="IPR001034">
    <property type="entry name" value="DeoR_HTH"/>
</dbReference>
<comment type="function">
    <text evidence="5">Repressor of the lactose catabolism operon. Galactose-6-phosphate is the inducer.</text>
</comment>
<evidence type="ECO:0000259" key="6">
    <source>
        <dbReference type="PROSITE" id="PS51000"/>
    </source>
</evidence>
<dbReference type="Gene3D" id="1.10.10.10">
    <property type="entry name" value="Winged helix-like DNA-binding domain superfamily/Winged helix DNA-binding domain"/>
    <property type="match status" value="1"/>
</dbReference>
<dbReference type="EMBL" id="MBQD01000022">
    <property type="protein sequence ID" value="OCL33243.1"/>
    <property type="molecule type" value="Genomic_DNA"/>
</dbReference>
<keyword evidence="3" id="KW-0805">Transcription regulation</keyword>
<dbReference type="GO" id="GO:0003700">
    <property type="term" value="F:DNA-binding transcription factor activity"/>
    <property type="evidence" value="ECO:0007669"/>
    <property type="project" value="InterPro"/>
</dbReference>
<gene>
    <name evidence="7" type="ORF">BCR15_05250</name>
</gene>
<evidence type="ECO:0000256" key="1">
    <source>
        <dbReference type="ARBA" id="ARBA00021390"/>
    </source>
</evidence>
<dbReference type="InterPro" id="IPR036390">
    <property type="entry name" value="WH_DNA-bd_sf"/>
</dbReference>
<reference evidence="8" key="1">
    <citation type="submission" date="2016-07" db="EMBL/GenBank/DDBJ databases">
        <authorList>
            <person name="Florea S."/>
            <person name="Webb J.S."/>
            <person name="Jaromczyk J."/>
            <person name="Schardl C.L."/>
        </authorList>
    </citation>
    <scope>NUCLEOTIDE SEQUENCE [LARGE SCALE GENOMIC DNA]</scope>
    <source>
        <strain evidence="8">IPBSL-7</strain>
    </source>
</reference>
<keyword evidence="4" id="KW-0804">Transcription</keyword>
<sequence length="255" mass="27044">MYAEERQYEIATLAQSQGRVSVADLASRYDVTPETIRRDLDSLAQRGVLRRVHGGAVPVDKLRLPESPVGARDTSFADEKLAIANRAITLLPRRDGLTVLLDAGTTTSRLCPLLPDWVSLVVTNSVPSALALSGRPSTEVLLLGGSVRGITQAAVGPHTLRVLEGLRVDVAFVGTNGFSVAHGFSTPDLAEAAIKEQMVRCASEVYVLADSSKLDADYLVRFAALDDVDALVTDSGLPAEAAAELRAAGLRVDIA</sequence>
<evidence type="ECO:0000313" key="7">
    <source>
        <dbReference type="EMBL" id="OCL33243.1"/>
    </source>
</evidence>
<dbReference type="SMART" id="SM00420">
    <property type="entry name" value="HTH_DEOR"/>
    <property type="match status" value="1"/>
</dbReference>
<comment type="caution">
    <text evidence="7">The sequence shown here is derived from an EMBL/GenBank/DDBJ whole genome shotgun (WGS) entry which is preliminary data.</text>
</comment>
<dbReference type="InterPro" id="IPR050313">
    <property type="entry name" value="Carb_Metab_HTH_regulators"/>
</dbReference>
<dbReference type="SUPFAM" id="SSF46785">
    <property type="entry name" value="Winged helix' DNA-binding domain"/>
    <property type="match status" value="1"/>
</dbReference>
<dbReference type="GO" id="GO:0016740">
    <property type="term" value="F:transferase activity"/>
    <property type="evidence" value="ECO:0007669"/>
    <property type="project" value="UniProtKB-KW"/>
</dbReference>
<dbReference type="PANTHER" id="PTHR30363">
    <property type="entry name" value="HTH-TYPE TRANSCRIPTIONAL REGULATOR SRLR-RELATED"/>
    <property type="match status" value="1"/>
</dbReference>
<dbReference type="PANTHER" id="PTHR30363:SF4">
    <property type="entry name" value="GLYCEROL-3-PHOSPHATE REGULON REPRESSOR"/>
    <property type="match status" value="1"/>
</dbReference>
<dbReference type="SUPFAM" id="SSF100950">
    <property type="entry name" value="NagB/RpiA/CoA transferase-like"/>
    <property type="match status" value="1"/>
</dbReference>
<keyword evidence="7" id="KW-0808">Transferase</keyword>
<evidence type="ECO:0000256" key="2">
    <source>
        <dbReference type="ARBA" id="ARBA00022491"/>
    </source>
</evidence>
<dbReference type="PROSITE" id="PS51000">
    <property type="entry name" value="HTH_DEOR_2"/>
    <property type="match status" value="1"/>
</dbReference>
<evidence type="ECO:0000256" key="4">
    <source>
        <dbReference type="ARBA" id="ARBA00023163"/>
    </source>
</evidence>
<dbReference type="Pfam" id="PF00455">
    <property type="entry name" value="DeoRC"/>
    <property type="match status" value="1"/>
</dbReference>